<gene>
    <name evidence="1" type="ORF">IWW38_000053</name>
</gene>
<dbReference type="EMBL" id="JANBVB010000001">
    <property type="protein sequence ID" value="KAJ2901088.1"/>
    <property type="molecule type" value="Genomic_DNA"/>
</dbReference>
<protein>
    <submittedName>
        <fullName evidence="1">Uncharacterized protein</fullName>
    </submittedName>
</protein>
<evidence type="ECO:0000313" key="2">
    <source>
        <dbReference type="Proteomes" id="UP001139981"/>
    </source>
</evidence>
<reference evidence="1" key="1">
    <citation type="submission" date="2022-07" db="EMBL/GenBank/DDBJ databases">
        <title>Phylogenomic reconstructions and comparative analyses of Kickxellomycotina fungi.</title>
        <authorList>
            <person name="Reynolds N.K."/>
            <person name="Stajich J.E."/>
            <person name="Barry K."/>
            <person name="Grigoriev I.V."/>
            <person name="Crous P."/>
            <person name="Smith M.E."/>
        </authorList>
    </citation>
    <scope>NUCLEOTIDE SEQUENCE</scope>
    <source>
        <strain evidence="1">CBS 190363</strain>
    </source>
</reference>
<keyword evidence="2" id="KW-1185">Reference proteome</keyword>
<organism evidence="1 2">
    <name type="scientific">Coemansia aciculifera</name>
    <dbReference type="NCBI Taxonomy" id="417176"/>
    <lineage>
        <taxon>Eukaryota</taxon>
        <taxon>Fungi</taxon>
        <taxon>Fungi incertae sedis</taxon>
        <taxon>Zoopagomycota</taxon>
        <taxon>Kickxellomycotina</taxon>
        <taxon>Kickxellomycetes</taxon>
        <taxon>Kickxellales</taxon>
        <taxon>Kickxellaceae</taxon>
        <taxon>Coemansia</taxon>
    </lineage>
</organism>
<accession>A0ACC1MAN1</accession>
<sequence>MNNPSIKFRSEQNDDYGNEKAGSSAVIDMPSAGVGLGLAAAAVTEQEARHNRPHDTQAASTGFSGSTLAMPSCDIPSNMQDDFNWDSMSEDDGEVDETDEGAKKVTGFWRMHPLVRALCIMVSGGALLMIPVVAVLVSHRDVPFRNTLPTTVANYQFRYSLQCVARSFALLAAVWVFGTLIYHLVDLVPNVTLNIVRTLKGKRGLEKLKDRMQFFVAVKAYIKMILISATSLVAFVIMFPNASYRFIGKVDAGSSSWDQALFQINMLLLFACTIIGIEKLVLKIIATRFHTSAYKERIEQQAYASWVLDHLNRSREAGAKQAAAGGSSAGNTPYALSHAGSFARDGDATGSRKELLAETAAATGPLSPPGLGKSHSRSSSFWRNTFSGTRGSPVLSKEQKKPSKGIAARLWNIKDRALDGGIDMNSNQYASRLARKLFSALHNDRDYLVVDDFLPFFEKEEDAIKAFEFFDKDNNGDISKREMRDRVLLIYKERRSLINALNDMSQVVGKLDMFMTIFALVIILIVALMVFGVDALKTFATIGPLLIGWSFIFGGACKTAFECLIFLFSVHAFDVGDTVVVVGENLTVSKIWLLSTVFFKTDGTYTVYPNSYLNTIKIQNLRRSKPQSESIVIGLDFATPSDKIYAIRERMNEYAEENPRDLNSPVGFNVELLENTNRIQISVGINYKSNWQDGAKHYAVKTKFAFALRHVIHELGLRYALPLQPVAMVSPPPGYDELTSAAAAVPKPESVRSRRPYERSGSDDEEDDDIFGIRQPDASELQEQEHRAAVHTPGASRSGAQSDSPAMGVAALAGMAMASHNNGM</sequence>
<name>A0ACC1MAN1_9FUNG</name>
<evidence type="ECO:0000313" key="1">
    <source>
        <dbReference type="EMBL" id="KAJ2901088.1"/>
    </source>
</evidence>
<comment type="caution">
    <text evidence="1">The sequence shown here is derived from an EMBL/GenBank/DDBJ whole genome shotgun (WGS) entry which is preliminary data.</text>
</comment>
<dbReference type="Proteomes" id="UP001139981">
    <property type="component" value="Unassembled WGS sequence"/>
</dbReference>
<proteinExistence type="predicted"/>